<sequence length="149" mass="16030">MIDMTSVISEGLIGGLKSVFNIAIIVFPLMIAMEIAKDLKLLDKISDFCKPLTKWLGVSKESAFPLAIGLVIGLAYGAGIIIQNAKEGNLDKRSLILVSIFLVCCHAVIEDTLIFVAVGANGFLLLTMRLVTALILTIIISKKLPTTNE</sequence>
<accession>A0A1T5MT51</accession>
<evidence type="ECO:0000313" key="3">
    <source>
        <dbReference type="EMBL" id="SKC91407.1"/>
    </source>
</evidence>
<feature type="transmembrane region" description="Helical" evidence="1">
    <location>
        <begin position="63"/>
        <end position="82"/>
    </location>
</feature>
<dbReference type="Proteomes" id="UP000190285">
    <property type="component" value="Unassembled WGS sequence"/>
</dbReference>
<protein>
    <submittedName>
        <fullName evidence="3">Nucleoside recognition</fullName>
    </submittedName>
</protein>
<name>A0A1T5MT51_9FIRM</name>
<reference evidence="3 4" key="1">
    <citation type="submission" date="2017-02" db="EMBL/GenBank/DDBJ databases">
        <authorList>
            <person name="Peterson S.W."/>
        </authorList>
    </citation>
    <scope>NUCLEOTIDE SEQUENCE [LARGE SCALE GENOMIC DNA]</scope>
    <source>
        <strain evidence="3 4">M1</strain>
    </source>
</reference>
<feature type="transmembrane region" description="Helical" evidence="1">
    <location>
        <begin position="94"/>
        <end position="117"/>
    </location>
</feature>
<dbReference type="RefSeq" id="WP_244282249.1">
    <property type="nucleotide sequence ID" value="NZ_FUZT01000025.1"/>
</dbReference>
<keyword evidence="1" id="KW-1133">Transmembrane helix</keyword>
<gene>
    <name evidence="3" type="ORF">SAMN02194393_05312</name>
</gene>
<keyword evidence="4" id="KW-1185">Reference proteome</keyword>
<evidence type="ECO:0000259" key="2">
    <source>
        <dbReference type="Pfam" id="PF07670"/>
    </source>
</evidence>
<evidence type="ECO:0000256" key="1">
    <source>
        <dbReference type="SAM" id="Phobius"/>
    </source>
</evidence>
<dbReference type="Pfam" id="PF07670">
    <property type="entry name" value="Gate"/>
    <property type="match status" value="1"/>
</dbReference>
<dbReference type="EMBL" id="FUZT01000025">
    <property type="protein sequence ID" value="SKC91407.1"/>
    <property type="molecule type" value="Genomic_DNA"/>
</dbReference>
<feature type="transmembrane region" description="Helical" evidence="1">
    <location>
        <begin position="12"/>
        <end position="33"/>
    </location>
</feature>
<organism evidence="3 4">
    <name type="scientific">Maledivibacter halophilus</name>
    <dbReference type="NCBI Taxonomy" id="36842"/>
    <lineage>
        <taxon>Bacteria</taxon>
        <taxon>Bacillati</taxon>
        <taxon>Bacillota</taxon>
        <taxon>Clostridia</taxon>
        <taxon>Peptostreptococcales</taxon>
        <taxon>Caminicellaceae</taxon>
        <taxon>Maledivibacter</taxon>
    </lineage>
</organism>
<feature type="domain" description="Nucleoside transporter/FeoB GTPase Gate" evidence="2">
    <location>
        <begin position="20"/>
        <end position="110"/>
    </location>
</feature>
<proteinExistence type="predicted"/>
<dbReference type="AlphaFoldDB" id="A0A1T5MT51"/>
<dbReference type="InterPro" id="IPR011642">
    <property type="entry name" value="Gate_dom"/>
</dbReference>
<dbReference type="STRING" id="36842.SAMN02194393_05312"/>
<keyword evidence="1" id="KW-0812">Transmembrane</keyword>
<feature type="transmembrane region" description="Helical" evidence="1">
    <location>
        <begin position="123"/>
        <end position="141"/>
    </location>
</feature>
<evidence type="ECO:0000313" key="4">
    <source>
        <dbReference type="Proteomes" id="UP000190285"/>
    </source>
</evidence>
<keyword evidence="1" id="KW-0472">Membrane</keyword>